<feature type="active site" description="Charge relay system" evidence="6">
    <location>
        <position position="238"/>
    </location>
</feature>
<dbReference type="InterPro" id="IPR003507">
    <property type="entry name" value="S66_fam"/>
</dbReference>
<reference evidence="9" key="1">
    <citation type="submission" date="2020-10" db="EMBL/GenBank/DDBJ databases">
        <authorList>
            <person name="Gilroy R."/>
        </authorList>
    </citation>
    <scope>NUCLEOTIDE SEQUENCE</scope>
    <source>
        <strain evidence="9">ChiGjej1B1-22543</strain>
    </source>
</reference>
<feature type="domain" description="LD-carboxypeptidase N-terminal" evidence="7">
    <location>
        <begin position="13"/>
        <end position="135"/>
    </location>
</feature>
<evidence type="ECO:0000256" key="2">
    <source>
        <dbReference type="ARBA" id="ARBA00022645"/>
    </source>
</evidence>
<dbReference type="Pfam" id="PF17676">
    <property type="entry name" value="Peptidase_S66C"/>
    <property type="match status" value="1"/>
</dbReference>
<dbReference type="AlphaFoldDB" id="A0A9D1LNF5"/>
<comment type="similarity">
    <text evidence="1">Belongs to the peptidase S66 family.</text>
</comment>
<name>A0A9D1LNF5_9FIRM</name>
<dbReference type="PANTHER" id="PTHR30237">
    <property type="entry name" value="MURAMOYLTETRAPEPTIDE CARBOXYPEPTIDASE"/>
    <property type="match status" value="1"/>
</dbReference>
<sequence length="335" mass="37064">MKTPPFLSLGSTICLIAPSFGVSIEPYFSRLEQSIRNFTRLGYQVKVGPNVYLSDDPVASTAPELRAKEFNDAYLEGGSDLLLSVGGGEVMDEILPYVDFEAIKSADPKWFMGFSDNTNLAFLLPILSGVKAIYGPNAPSFYERRQRLNQLDALNLLSGASFVRGYPKWSFGSSKDDPPLKRVAYRRPSILETRRYDGEREGTLIGGCLDCIVGLVGTRFDRFREFAAENGKLILFLECCDLTPLGFRRALFQLREAGYLDNVSLLLFGRPLHYGETAFGMGFAEMAEQVIGGLGIPTVYDCPLGHLPPSMPFIEGARAKVGIDEEGIYVRYLAE</sequence>
<keyword evidence="2" id="KW-0121">Carboxypeptidase</keyword>
<evidence type="ECO:0000313" key="10">
    <source>
        <dbReference type="Proteomes" id="UP000824070"/>
    </source>
</evidence>
<evidence type="ECO:0000256" key="1">
    <source>
        <dbReference type="ARBA" id="ARBA00010233"/>
    </source>
</evidence>
<evidence type="ECO:0000256" key="3">
    <source>
        <dbReference type="ARBA" id="ARBA00022670"/>
    </source>
</evidence>
<organism evidence="9 10">
    <name type="scientific">Candidatus Alloenteromonas pullicola</name>
    <dbReference type="NCBI Taxonomy" id="2840784"/>
    <lineage>
        <taxon>Bacteria</taxon>
        <taxon>Bacillati</taxon>
        <taxon>Bacillota</taxon>
        <taxon>Bacillota incertae sedis</taxon>
        <taxon>Candidatus Alloenteromonas</taxon>
    </lineage>
</organism>
<dbReference type="Pfam" id="PF02016">
    <property type="entry name" value="Peptidase_S66"/>
    <property type="match status" value="1"/>
</dbReference>
<evidence type="ECO:0000259" key="7">
    <source>
        <dbReference type="Pfam" id="PF02016"/>
    </source>
</evidence>
<dbReference type="SUPFAM" id="SSF52317">
    <property type="entry name" value="Class I glutamine amidotransferase-like"/>
    <property type="match status" value="1"/>
</dbReference>
<keyword evidence="4" id="KW-0378">Hydrolase</keyword>
<evidence type="ECO:0000256" key="5">
    <source>
        <dbReference type="ARBA" id="ARBA00022825"/>
    </source>
</evidence>
<dbReference type="InterPro" id="IPR029062">
    <property type="entry name" value="Class_I_gatase-like"/>
</dbReference>
<dbReference type="PIRSF" id="PIRSF028757">
    <property type="entry name" value="LD-carboxypeptidase"/>
    <property type="match status" value="1"/>
</dbReference>
<dbReference type="GO" id="GO:0008236">
    <property type="term" value="F:serine-type peptidase activity"/>
    <property type="evidence" value="ECO:0007669"/>
    <property type="project" value="UniProtKB-KW"/>
</dbReference>
<dbReference type="InterPro" id="IPR040921">
    <property type="entry name" value="Peptidase_S66C"/>
</dbReference>
<dbReference type="EMBL" id="DVMV01000015">
    <property type="protein sequence ID" value="HIU45104.1"/>
    <property type="molecule type" value="Genomic_DNA"/>
</dbReference>
<keyword evidence="5" id="KW-0720">Serine protease</keyword>
<dbReference type="InterPro" id="IPR040449">
    <property type="entry name" value="Peptidase_S66_N"/>
</dbReference>
<dbReference type="InterPro" id="IPR027478">
    <property type="entry name" value="LdcA_N"/>
</dbReference>
<comment type="caution">
    <text evidence="9">The sequence shown here is derived from an EMBL/GenBank/DDBJ whole genome shotgun (WGS) entry which is preliminary data.</text>
</comment>
<evidence type="ECO:0000256" key="6">
    <source>
        <dbReference type="PIRSR" id="PIRSR028757-1"/>
    </source>
</evidence>
<dbReference type="Gene3D" id="3.40.50.10740">
    <property type="entry name" value="Class I glutamine amidotransferase-like"/>
    <property type="match status" value="1"/>
</dbReference>
<feature type="domain" description="LD-carboxypeptidase C-terminal" evidence="8">
    <location>
        <begin position="201"/>
        <end position="321"/>
    </location>
</feature>
<keyword evidence="3" id="KW-0645">Protease</keyword>
<evidence type="ECO:0000256" key="4">
    <source>
        <dbReference type="ARBA" id="ARBA00022801"/>
    </source>
</evidence>
<evidence type="ECO:0000259" key="8">
    <source>
        <dbReference type="Pfam" id="PF17676"/>
    </source>
</evidence>
<dbReference type="Proteomes" id="UP000824070">
    <property type="component" value="Unassembled WGS sequence"/>
</dbReference>
<dbReference type="GO" id="GO:0006508">
    <property type="term" value="P:proteolysis"/>
    <property type="evidence" value="ECO:0007669"/>
    <property type="project" value="UniProtKB-KW"/>
</dbReference>
<proteinExistence type="inferred from homology"/>
<dbReference type="GO" id="GO:0004180">
    <property type="term" value="F:carboxypeptidase activity"/>
    <property type="evidence" value="ECO:0007669"/>
    <property type="project" value="UniProtKB-KW"/>
</dbReference>
<reference evidence="9" key="2">
    <citation type="journal article" date="2021" name="PeerJ">
        <title>Extensive microbial diversity within the chicken gut microbiome revealed by metagenomics and culture.</title>
        <authorList>
            <person name="Gilroy R."/>
            <person name="Ravi A."/>
            <person name="Getino M."/>
            <person name="Pursley I."/>
            <person name="Horton D.L."/>
            <person name="Alikhan N.F."/>
            <person name="Baker D."/>
            <person name="Gharbi K."/>
            <person name="Hall N."/>
            <person name="Watson M."/>
            <person name="Adriaenssens E.M."/>
            <person name="Foster-Nyarko E."/>
            <person name="Jarju S."/>
            <person name="Secka A."/>
            <person name="Antonio M."/>
            <person name="Oren A."/>
            <person name="Chaudhuri R.R."/>
            <person name="La Ragione R."/>
            <person name="Hildebrand F."/>
            <person name="Pallen M.J."/>
        </authorList>
    </citation>
    <scope>NUCLEOTIDE SEQUENCE</scope>
    <source>
        <strain evidence="9">ChiGjej1B1-22543</strain>
    </source>
</reference>
<evidence type="ECO:0000313" key="9">
    <source>
        <dbReference type="EMBL" id="HIU45104.1"/>
    </source>
</evidence>
<dbReference type="Gene3D" id="3.50.30.60">
    <property type="entry name" value="LD-carboxypeptidase A C-terminal domain-like"/>
    <property type="match status" value="1"/>
</dbReference>
<gene>
    <name evidence="9" type="ORF">IAC52_02275</name>
</gene>
<dbReference type="SUPFAM" id="SSF141986">
    <property type="entry name" value="LD-carboxypeptidase A C-terminal domain-like"/>
    <property type="match status" value="1"/>
</dbReference>
<dbReference type="InterPro" id="IPR027461">
    <property type="entry name" value="Carboxypeptidase_A_C_sf"/>
</dbReference>
<dbReference type="PANTHER" id="PTHR30237:SF2">
    <property type="entry name" value="MUREIN TETRAPEPTIDE CARBOXYPEPTIDASE"/>
    <property type="match status" value="1"/>
</dbReference>
<feature type="active site" description="Charge relay system" evidence="6">
    <location>
        <position position="306"/>
    </location>
</feature>
<accession>A0A9D1LNF5</accession>
<protein>
    <submittedName>
        <fullName evidence="9">LD-carboxypeptidase</fullName>
    </submittedName>
</protein>
<feature type="active site" description="Nucleophile" evidence="6">
    <location>
        <position position="115"/>
    </location>
</feature>